<dbReference type="PROSITE" id="PS00211">
    <property type="entry name" value="ABC_TRANSPORTER_1"/>
    <property type="match status" value="1"/>
</dbReference>
<dbReference type="Pfam" id="PF08402">
    <property type="entry name" value="TOBE_2"/>
    <property type="match status" value="1"/>
</dbReference>
<evidence type="ECO:0000313" key="11">
    <source>
        <dbReference type="Proteomes" id="UP000037178"/>
    </source>
</evidence>
<keyword evidence="1 8" id="KW-0813">Transport</keyword>
<dbReference type="SUPFAM" id="SSF50331">
    <property type="entry name" value="MOP-like"/>
    <property type="match status" value="1"/>
</dbReference>
<dbReference type="GO" id="GO:0015417">
    <property type="term" value="F:ABC-type polyamine transporter activity"/>
    <property type="evidence" value="ECO:0007669"/>
    <property type="project" value="UniProtKB-EC"/>
</dbReference>
<gene>
    <name evidence="8" type="primary">potA</name>
    <name evidence="10" type="ORF">AIOL_000428</name>
</gene>
<dbReference type="PROSITE" id="PS50893">
    <property type="entry name" value="ABC_TRANSPORTER_2"/>
    <property type="match status" value="1"/>
</dbReference>
<evidence type="ECO:0000256" key="1">
    <source>
        <dbReference type="ARBA" id="ARBA00022448"/>
    </source>
</evidence>
<evidence type="ECO:0000259" key="9">
    <source>
        <dbReference type="PROSITE" id="PS50893"/>
    </source>
</evidence>
<evidence type="ECO:0000256" key="3">
    <source>
        <dbReference type="ARBA" id="ARBA00022519"/>
    </source>
</evidence>
<sequence>MSNVSLKNLVKTYGQTKAVDDVSVDIEEGEFFSLLGPSGCGKSTTLRMIAGFESITSGEIELDGQGVSALPPEKRDIGFVFQNYAIFPHMNVFENIAFGLRLRKLSETEIKQKVGAALEQVGMAGLEHRMQREMSGGQQQRVALARVLVTEPRILLLDEPLSALDKNLREEMKFWIKELQANLGITTIYVTHDQGEALTMSDRIAVMKDGKIAQLGTPREIYQKPKDVFVAKFIGDSSLLEGRIAAMADDKCTIQIGDREFQAAARADLKLGDTAQIVMRPEHVRITTQEPDPDWNSGGAVVLAVSYQGASLRYELDFMGQSVISESTVGHGGPELDTGQSVQVMWHPAHAWLLNTGKEDHAG</sequence>
<dbReference type="InterPro" id="IPR008995">
    <property type="entry name" value="Mo/tungstate-bd_C_term_dom"/>
</dbReference>
<dbReference type="EC" id="7.6.2.11" evidence="8"/>
<dbReference type="SUPFAM" id="SSF52540">
    <property type="entry name" value="P-loop containing nucleoside triphosphate hydrolases"/>
    <property type="match status" value="1"/>
</dbReference>
<keyword evidence="2 8" id="KW-1003">Cell membrane</keyword>
<evidence type="ECO:0000256" key="2">
    <source>
        <dbReference type="ARBA" id="ARBA00022475"/>
    </source>
</evidence>
<dbReference type="AlphaFoldDB" id="A0A0J9EBW6"/>
<dbReference type="RefSeq" id="WP_053101150.1">
    <property type="nucleotide sequence ID" value="NZ_LFTY01000001.1"/>
</dbReference>
<keyword evidence="4 8" id="KW-0547">Nucleotide-binding</keyword>
<dbReference type="InterPro" id="IPR017871">
    <property type="entry name" value="ABC_transporter-like_CS"/>
</dbReference>
<dbReference type="InterPro" id="IPR003439">
    <property type="entry name" value="ABC_transporter-like_ATP-bd"/>
</dbReference>
<evidence type="ECO:0000256" key="6">
    <source>
        <dbReference type="ARBA" id="ARBA00022967"/>
    </source>
</evidence>
<keyword evidence="7 8" id="KW-0472">Membrane</keyword>
<evidence type="ECO:0000256" key="8">
    <source>
        <dbReference type="RuleBase" id="RU364083"/>
    </source>
</evidence>
<keyword evidence="3" id="KW-0997">Cell inner membrane</keyword>
<feature type="domain" description="ABC transporter" evidence="9">
    <location>
        <begin position="4"/>
        <end position="234"/>
    </location>
</feature>
<dbReference type="Proteomes" id="UP000037178">
    <property type="component" value="Unassembled WGS sequence"/>
</dbReference>
<protein>
    <recommendedName>
        <fullName evidence="8">Spermidine/putrescine import ATP-binding protein PotA</fullName>
        <ecNumber evidence="8">7.6.2.11</ecNumber>
    </recommendedName>
</protein>
<comment type="function">
    <text evidence="8">Part of the ABC transporter complex PotABCD involved in spermidine/putrescine import. Responsible for energy coupling to the transport system.</text>
</comment>
<dbReference type="Gene3D" id="2.40.50.100">
    <property type="match status" value="1"/>
</dbReference>
<dbReference type="GO" id="GO:0016887">
    <property type="term" value="F:ATP hydrolysis activity"/>
    <property type="evidence" value="ECO:0007669"/>
    <property type="project" value="InterPro"/>
</dbReference>
<dbReference type="PANTHER" id="PTHR42781">
    <property type="entry name" value="SPERMIDINE/PUTRESCINE IMPORT ATP-BINDING PROTEIN POTA"/>
    <property type="match status" value="1"/>
</dbReference>
<evidence type="ECO:0000313" key="10">
    <source>
        <dbReference type="EMBL" id="KMW60275.1"/>
    </source>
</evidence>
<dbReference type="EMBL" id="LFTY01000001">
    <property type="protein sequence ID" value="KMW60275.1"/>
    <property type="molecule type" value="Genomic_DNA"/>
</dbReference>
<comment type="catalytic activity">
    <reaction evidence="8">
        <text>ATP + H2O + polyamine-[polyamine-binding protein]Side 1 = ADP + phosphate + polyamineSide 2 + [polyamine-binding protein]Side 1.</text>
        <dbReference type="EC" id="7.6.2.11"/>
    </reaction>
</comment>
<proteinExistence type="inferred from homology"/>
<dbReference type="Gene3D" id="3.40.50.300">
    <property type="entry name" value="P-loop containing nucleotide triphosphate hydrolases"/>
    <property type="match status" value="1"/>
</dbReference>
<organism evidence="10 11">
    <name type="scientific">Candidatus Rhodobacter oscarellae</name>
    <dbReference type="NCBI Taxonomy" id="1675527"/>
    <lineage>
        <taxon>Bacteria</taxon>
        <taxon>Pseudomonadati</taxon>
        <taxon>Pseudomonadota</taxon>
        <taxon>Alphaproteobacteria</taxon>
        <taxon>Rhodobacterales</taxon>
        <taxon>Rhodobacter group</taxon>
        <taxon>Rhodobacter</taxon>
    </lineage>
</organism>
<evidence type="ECO:0000256" key="4">
    <source>
        <dbReference type="ARBA" id="ARBA00022741"/>
    </source>
</evidence>
<dbReference type="Pfam" id="PF00005">
    <property type="entry name" value="ABC_tran"/>
    <property type="match status" value="1"/>
</dbReference>
<dbReference type="STRING" id="1675527.AIOL_000428"/>
<keyword evidence="11" id="KW-1185">Reference proteome</keyword>
<dbReference type="NCBIfam" id="TIGR01187">
    <property type="entry name" value="potA"/>
    <property type="match status" value="1"/>
</dbReference>
<name>A0A0J9EBW6_9RHOB</name>
<keyword evidence="6 8" id="KW-1278">Translocase</keyword>
<comment type="subunit">
    <text evidence="8">The complex is composed of two ATP-binding proteins (PotA), two transmembrane proteins (PotB and PotC) and a solute-binding protein (PotD).</text>
</comment>
<keyword evidence="5 8" id="KW-0067">ATP-binding</keyword>
<reference evidence="10 11" key="1">
    <citation type="submission" date="2015-06" db="EMBL/GenBank/DDBJ databases">
        <title>Draft genome sequence of an Alphaproteobacteria species associated to the Mediterranean sponge Oscarella lobularis.</title>
        <authorList>
            <person name="Jourda C."/>
            <person name="Santini S."/>
            <person name="Claverie J.-M."/>
        </authorList>
    </citation>
    <scope>NUCLEOTIDE SEQUENCE [LARGE SCALE GENOMIC DNA]</scope>
    <source>
        <strain evidence="10">IGS</strain>
    </source>
</reference>
<dbReference type="FunFam" id="3.40.50.300:FF:000042">
    <property type="entry name" value="Maltose/maltodextrin ABC transporter, ATP-binding protein"/>
    <property type="match status" value="1"/>
</dbReference>
<evidence type="ECO:0000256" key="7">
    <source>
        <dbReference type="ARBA" id="ARBA00023136"/>
    </source>
</evidence>
<dbReference type="PATRIC" id="fig|1675527.3.peg.477"/>
<accession>A0A0J9EBW6</accession>
<evidence type="ECO:0000256" key="5">
    <source>
        <dbReference type="ARBA" id="ARBA00022840"/>
    </source>
</evidence>
<dbReference type="InterPro" id="IPR003593">
    <property type="entry name" value="AAA+_ATPase"/>
</dbReference>
<dbReference type="PANTHER" id="PTHR42781:SF1">
    <property type="entry name" value="THIAMINE IMPORT ATP-BINDING PROTEIN THIQ"/>
    <property type="match status" value="1"/>
</dbReference>
<dbReference type="InterPro" id="IPR027417">
    <property type="entry name" value="P-loop_NTPase"/>
</dbReference>
<dbReference type="GO" id="GO:0043190">
    <property type="term" value="C:ATP-binding cassette (ABC) transporter complex"/>
    <property type="evidence" value="ECO:0007669"/>
    <property type="project" value="InterPro"/>
</dbReference>
<comment type="similarity">
    <text evidence="8">Belongs to the ABC transporter superfamily. Spermidine/putrescine importer (TC 3.A.1.11.1) family.</text>
</comment>
<dbReference type="OrthoDB" id="9802264at2"/>
<dbReference type="GO" id="GO:0005524">
    <property type="term" value="F:ATP binding"/>
    <property type="evidence" value="ECO:0007669"/>
    <property type="project" value="UniProtKB-KW"/>
</dbReference>
<comment type="caution">
    <text evidence="10">The sequence shown here is derived from an EMBL/GenBank/DDBJ whole genome shotgun (WGS) entry which is preliminary data.</text>
</comment>
<dbReference type="InterPro" id="IPR050093">
    <property type="entry name" value="ABC_SmlMolc_Importer"/>
</dbReference>
<dbReference type="InterPro" id="IPR005893">
    <property type="entry name" value="PotA-like"/>
</dbReference>
<dbReference type="InterPro" id="IPR013611">
    <property type="entry name" value="Transp-assoc_OB_typ2"/>
</dbReference>
<dbReference type="SMART" id="SM00382">
    <property type="entry name" value="AAA"/>
    <property type="match status" value="1"/>
</dbReference>